<dbReference type="EMBL" id="MN740916">
    <property type="protein sequence ID" value="QHU17605.1"/>
    <property type="molecule type" value="Genomic_DNA"/>
</dbReference>
<proteinExistence type="predicted"/>
<feature type="region of interest" description="Disordered" evidence="1">
    <location>
        <begin position="1109"/>
        <end position="1129"/>
    </location>
</feature>
<name>A0A6C0KHZ4_9ZZZZ</name>
<evidence type="ECO:0000256" key="1">
    <source>
        <dbReference type="SAM" id="MobiDB-lite"/>
    </source>
</evidence>
<evidence type="ECO:0000313" key="2">
    <source>
        <dbReference type="EMBL" id="QHU17605.1"/>
    </source>
</evidence>
<sequence>MPTYDVSNLAVFPRNESILVKWDGFEDKDSGDVSAGGAKADELGGSQALLGNIAIDLIDPSLNKSTQVVYKSAVPFDKDASSLNVNQYLFTGLTAGTKYDVVLRANVDFNGVPNSTTGDLDLKHIMDSDLSGVPYTSPSVLDEDDIELKNDLSGHIMVFLKKGKQLFESSANLLEEVGYNALDSIRFELTETATSTVTRTTFTADDVCGNNSDFPGLIASTVVGDTFSTLDGTDSSATFIASINKSYTLQAFAMNDTLDEIAGAVLTFEPTNVTTPLSLTAAQTGVNELKIRATNGDAMSDFISQMKVILEGKTTYGGSFVEFLAPNKTRSNGTTSRGGTPMTATGSKDHYLTLTVSDLQNYKTVKVRAFHYTDAEDGSERTYELPIIPSASALSVESDTFRMNYVLEDGVERRTESGNLLIDNSFNVEQTWWSDLSGEVARINALADHNTALFVSVKTYIQPQNDPSYSLASTDLSWGVKFGDVNTGATMDSSYSLTNAGTKLGANNMYGYVRLAAGDTNEVFTAFDQDGAGDQTLANAQNNIADVSFQLTENTKVKVTQQIVVGISYDEANGKDLSLSDAYHLVKYVVDEFTIPSLPTFDGSFTLVQDELNTKITIPAHTYTPYTGGSSAPIKYIMHKHVENGTSDDYSFTNGTWTTLSAEDISNVIAGESSRFEITNNAFTDSLTYTTDNRFNVYYYTLLPYVDVTDPTSGSVFRMYGSETDAQGGLTQFGTQPFILPAFSNIKYNTSTKIVSSTITNHASFPDNILDGEISYNVKIEELGNSAVSELYEILPSRVSIDNSGNLQLTMSTDDISADKGYNIYLYSQQDLETSGGITGSELVTYVDVSHDSYGTTAVPGSGVIYGEIIAPLGSKWHKIVQIPSELFTPGSATSSDTSLKNEIIEDSGSPGQAIGLTGSMVVAWDACANFMSNIDIYRQNDTTYWYRVPKNSAGAYDSSGEVVDSSPTDAEAGQVGVSVNDITYYKAVVDFADGTSHTFFSDSRKLLGKLDANKVGLKEVSLDVCANTGEFLVDYIMHPMPADYDVSISVWGPGISGGVAAESGDYLEASGNSMGLVTVNGAVTSGKYTKKDMEYVFRMRKLDPNKPSHFKYSSTPERSTLGSAPGARPYDANEGRHYLFRSISGDGQGDFRNLSGGTIEGISGAWYSGAKAGDSTKSELLFKRPEFSSHKVVVEISPWANSGTKSTITGPWKKRTHTVSNHIIPDLSNLVVQAIQTDNDVTDNELTYVKFDNKVIYDGVSGMYFPSATGDASQFITEEWSKGTYLNESGPFQIGYAVSDMSYNDVKDGPGLQITRPNAALKTVDPPANNSSYPPVRDLEVKFNYDIGGGVEKDVLYWTAPLGRTPLYFDVKVKSVDGFEGSDNSIVTSDNYPELSFNNVPWRVPYTAPGPYVVRLDIAGLWKGTPAQNAPTTTDISGPNPGDQFVVRAAYSLNDDDANSLSIIENDSTYTPADSYSVRSLVEYIAKAAPNPPTNLQLKELTPTKFVLSVDAHDPSDGFDYDNVECELNLYEFDKAATSEENIAEKYGATQTFQSSSFSNMEYTHTIPDSLKQDPFFILATFKNSNGYSNVTTGPTEASAGNINFFPNTQKVFFNYSPVDHSSMNLVLDEASDGLKVRISNTPYDEDVSEIRFRIYKGGVEIGANRAENIENVDASWAWNTSDFQQVSGAPNSDGGKLQFVDDIGNTIQVSDNFDYQQTFELEAEYIFKDVSSDGIYPAGTDRPETKTPKATFVLGEKLTNDIVYTHNFTSLIVEASGLSVGSQNKKYAQPVDKLVAVIQYNTDQGEGVFVKTVDVNKSRGDDFEDISFDLTSELAAVGGTSAKIDTTGHIFIYTNKYGTRVDRPVAGATDSNVFQDGDGWTGRFNPAGTYAPSGSQV</sequence>
<feature type="compositionally biased region" description="Polar residues" evidence="1">
    <location>
        <begin position="1112"/>
        <end position="1123"/>
    </location>
</feature>
<organism evidence="2">
    <name type="scientific">viral metagenome</name>
    <dbReference type="NCBI Taxonomy" id="1070528"/>
    <lineage>
        <taxon>unclassified sequences</taxon>
        <taxon>metagenomes</taxon>
        <taxon>organismal metagenomes</taxon>
    </lineage>
</organism>
<accession>A0A6C0KHZ4</accession>
<protein>
    <submittedName>
        <fullName evidence="2">Uncharacterized protein</fullName>
    </submittedName>
</protein>
<reference evidence="2" key="1">
    <citation type="journal article" date="2020" name="Nature">
        <title>Giant virus diversity and host interactions through global metagenomics.</title>
        <authorList>
            <person name="Schulz F."/>
            <person name="Roux S."/>
            <person name="Paez-Espino D."/>
            <person name="Jungbluth S."/>
            <person name="Walsh D.A."/>
            <person name="Denef V.J."/>
            <person name="McMahon K.D."/>
            <person name="Konstantinidis K.T."/>
            <person name="Eloe-Fadrosh E.A."/>
            <person name="Kyrpides N.C."/>
            <person name="Woyke T."/>
        </authorList>
    </citation>
    <scope>NUCLEOTIDE SEQUENCE</scope>
    <source>
        <strain evidence="2">GVMAG-S-3300012919-55</strain>
    </source>
</reference>